<evidence type="ECO:0000259" key="1">
    <source>
        <dbReference type="Pfam" id="PF09643"/>
    </source>
</evidence>
<organism evidence="2">
    <name type="scientific">marine sediment metagenome</name>
    <dbReference type="NCBI Taxonomy" id="412755"/>
    <lineage>
        <taxon>unclassified sequences</taxon>
        <taxon>metagenomes</taxon>
        <taxon>ecological metagenomes</taxon>
    </lineage>
</organism>
<accession>A0A0F9JML6</accession>
<dbReference type="AlphaFoldDB" id="A0A0F9JML6"/>
<proteinExistence type="predicted"/>
<feature type="domain" description="YopX protein" evidence="1">
    <location>
        <begin position="53"/>
        <end position="124"/>
    </location>
</feature>
<dbReference type="InterPro" id="IPR023385">
    <property type="entry name" value="YopX-like_C"/>
</dbReference>
<gene>
    <name evidence="2" type="ORF">LCGC14_1436330</name>
</gene>
<dbReference type="Pfam" id="PF09643">
    <property type="entry name" value="YopX"/>
    <property type="match status" value="1"/>
</dbReference>
<protein>
    <recommendedName>
        <fullName evidence="1">YopX protein domain-containing protein</fullName>
    </recommendedName>
</protein>
<dbReference type="Gene3D" id="2.30.30.290">
    <property type="entry name" value="YopX-like domains"/>
    <property type="match status" value="1"/>
</dbReference>
<comment type="caution">
    <text evidence="2">The sequence shown here is derived from an EMBL/GenBank/DDBJ whole genome shotgun (WGS) entry which is preliminary data.</text>
</comment>
<dbReference type="EMBL" id="LAZR01009735">
    <property type="protein sequence ID" value="KKM70873.1"/>
    <property type="molecule type" value="Genomic_DNA"/>
</dbReference>
<dbReference type="InterPro" id="IPR019096">
    <property type="entry name" value="YopX_protein"/>
</dbReference>
<name>A0A0F9JML6_9ZZZZ</name>
<reference evidence="2" key="1">
    <citation type="journal article" date="2015" name="Nature">
        <title>Complex archaea that bridge the gap between prokaryotes and eukaryotes.</title>
        <authorList>
            <person name="Spang A."/>
            <person name="Saw J.H."/>
            <person name="Jorgensen S.L."/>
            <person name="Zaremba-Niedzwiedzka K."/>
            <person name="Martijn J."/>
            <person name="Lind A.E."/>
            <person name="van Eijk R."/>
            <person name="Schleper C."/>
            <person name="Guy L."/>
            <person name="Ettema T.J."/>
        </authorList>
    </citation>
    <scope>NUCLEOTIDE SEQUENCE</scope>
</reference>
<dbReference type="SUPFAM" id="SSF159006">
    <property type="entry name" value="YopX-like"/>
    <property type="match status" value="1"/>
</dbReference>
<sequence length="127" mass="14012">MRPYRAIPIGKPIKSENFVYGWYALEPEVGAVILTDIGETYDSSPLLVEIPVIESTVGQATGLCDKNGKEIYEGDKLRSTATKVANPSIKICEWEGIGFDPFVADCEHSGDGWHWEIVGNIHAETEE</sequence>
<evidence type="ECO:0000313" key="2">
    <source>
        <dbReference type="EMBL" id="KKM70873.1"/>
    </source>
</evidence>